<feature type="transmembrane region" description="Helical" evidence="10">
    <location>
        <begin position="135"/>
        <end position="152"/>
    </location>
</feature>
<keyword evidence="5" id="KW-0256">Endoplasmic reticulum</keyword>
<feature type="region of interest" description="Disordered" evidence="9">
    <location>
        <begin position="1"/>
        <end position="60"/>
    </location>
</feature>
<evidence type="ECO:0000256" key="4">
    <source>
        <dbReference type="ARBA" id="ARBA00022692"/>
    </source>
</evidence>
<evidence type="ECO:0000256" key="9">
    <source>
        <dbReference type="SAM" id="MobiDB-lite"/>
    </source>
</evidence>
<dbReference type="VEuPathDB" id="FungiDB:MMYC01_205685"/>
<evidence type="ECO:0000313" key="12">
    <source>
        <dbReference type="Proteomes" id="UP000078237"/>
    </source>
</evidence>
<organism evidence="11 12">
    <name type="scientific">Madurella mycetomatis</name>
    <dbReference type="NCBI Taxonomy" id="100816"/>
    <lineage>
        <taxon>Eukaryota</taxon>
        <taxon>Fungi</taxon>
        <taxon>Dikarya</taxon>
        <taxon>Ascomycota</taxon>
        <taxon>Pezizomycotina</taxon>
        <taxon>Sordariomycetes</taxon>
        <taxon>Sordariomycetidae</taxon>
        <taxon>Sordariales</taxon>
        <taxon>Sordariales incertae sedis</taxon>
        <taxon>Madurella</taxon>
    </lineage>
</organism>
<gene>
    <name evidence="11" type="ORF">MMYC01_205685</name>
</gene>
<evidence type="ECO:0000256" key="6">
    <source>
        <dbReference type="ARBA" id="ARBA00022989"/>
    </source>
</evidence>
<reference evidence="11 12" key="1">
    <citation type="journal article" date="2016" name="Genome Announc.">
        <title>Genome Sequence of Madurella mycetomatis mm55, Isolated from a Human Mycetoma Case in Sudan.</title>
        <authorList>
            <person name="Smit S."/>
            <person name="Derks M.F."/>
            <person name="Bervoets S."/>
            <person name="Fahal A."/>
            <person name="van Leeuwen W."/>
            <person name="van Belkum A."/>
            <person name="van de Sande W.W."/>
        </authorList>
    </citation>
    <scope>NUCLEOTIDE SEQUENCE [LARGE SCALE GENOMIC DNA]</scope>
    <source>
        <strain evidence="12">mm55</strain>
    </source>
</reference>
<dbReference type="GO" id="GO:0045050">
    <property type="term" value="P:protein insertion into ER membrane by stop-transfer membrane-anchor sequence"/>
    <property type="evidence" value="ECO:0007669"/>
    <property type="project" value="EnsemblFungi"/>
</dbReference>
<sequence length="182" mass="20026">MSAPAKTMPAWAIELKNPPAHKSRQAGIPDPPGFPSSQSPSNSKDSKSAQRKPPTPEEMDTLKLKKAWEVALGPIKSLPMTAIMMYMSGNSLQIFSIMMVFMAFKNPIMGILATNQAFERFETETNKAKIVQVKLAYVVMQLVALALGVWKVNSMGLLPTTRSDWLAWEAQREAAEHAVPAL</sequence>
<keyword evidence="12" id="KW-1185">Reference proteome</keyword>
<dbReference type="GO" id="GO:0032977">
    <property type="term" value="F:membrane insertase activity"/>
    <property type="evidence" value="ECO:0007669"/>
    <property type="project" value="EnsemblFungi"/>
</dbReference>
<comment type="subcellular location">
    <subcellularLocation>
        <location evidence="1">Endoplasmic reticulum membrane</location>
        <topology evidence="1">Multi-pass membrane protein</topology>
    </subcellularLocation>
</comment>
<keyword evidence="4 10" id="KW-0812">Transmembrane</keyword>
<keyword evidence="7 8" id="KW-0472">Membrane</keyword>
<name>A0A175W565_9PEZI</name>
<dbReference type="PANTHER" id="PTHR19315">
    <property type="entry name" value="ER MEMBRANE PROTEIN COMPLEX SUBUNIT 4"/>
    <property type="match status" value="1"/>
</dbReference>
<evidence type="ECO:0000256" key="10">
    <source>
        <dbReference type="SAM" id="Phobius"/>
    </source>
</evidence>
<dbReference type="GO" id="GO:0006644">
    <property type="term" value="P:phospholipid metabolic process"/>
    <property type="evidence" value="ECO:0007669"/>
    <property type="project" value="EnsemblFungi"/>
</dbReference>
<dbReference type="PIRSF" id="PIRSF017207">
    <property type="entry name" value="UCP017207_TM-p85"/>
    <property type="match status" value="1"/>
</dbReference>
<dbReference type="GO" id="GO:0015914">
    <property type="term" value="P:phospholipid transport"/>
    <property type="evidence" value="ECO:0007669"/>
    <property type="project" value="EnsemblFungi"/>
</dbReference>
<comment type="caution">
    <text evidence="11">The sequence shown here is derived from an EMBL/GenBank/DDBJ whole genome shotgun (WGS) entry which is preliminary data.</text>
</comment>
<accession>A0A175W565</accession>
<dbReference type="AlphaFoldDB" id="A0A175W565"/>
<dbReference type="Proteomes" id="UP000078237">
    <property type="component" value="Unassembled WGS sequence"/>
</dbReference>
<evidence type="ECO:0000256" key="7">
    <source>
        <dbReference type="ARBA" id="ARBA00023136"/>
    </source>
</evidence>
<keyword evidence="6 10" id="KW-1133">Transmembrane helix</keyword>
<comment type="similarity">
    <text evidence="2 8">Belongs to the EMC4 family.</text>
</comment>
<dbReference type="Pfam" id="PF06417">
    <property type="entry name" value="EMC4"/>
    <property type="match status" value="1"/>
</dbReference>
<dbReference type="InterPro" id="IPR009445">
    <property type="entry name" value="TMEM85/Emc4"/>
</dbReference>
<dbReference type="OrthoDB" id="369569at2759"/>
<evidence type="ECO:0000313" key="11">
    <source>
        <dbReference type="EMBL" id="KXX78639.1"/>
    </source>
</evidence>
<dbReference type="EMBL" id="LCTW02000113">
    <property type="protein sequence ID" value="KXX78639.1"/>
    <property type="molecule type" value="Genomic_DNA"/>
</dbReference>
<evidence type="ECO:0000256" key="1">
    <source>
        <dbReference type="ARBA" id="ARBA00004477"/>
    </source>
</evidence>
<dbReference type="STRING" id="100816.A0A175W565"/>
<evidence type="ECO:0000256" key="8">
    <source>
        <dbReference type="PIRNR" id="PIRNR017207"/>
    </source>
</evidence>
<feature type="transmembrane region" description="Helical" evidence="10">
    <location>
        <begin position="94"/>
        <end position="114"/>
    </location>
</feature>
<evidence type="ECO:0000256" key="5">
    <source>
        <dbReference type="ARBA" id="ARBA00022824"/>
    </source>
</evidence>
<protein>
    <recommendedName>
        <fullName evidence="3 8">ER membrane protein complex subunit 4</fullName>
    </recommendedName>
</protein>
<proteinExistence type="inferred from homology"/>
<evidence type="ECO:0000256" key="3">
    <source>
        <dbReference type="ARBA" id="ARBA00020820"/>
    </source>
</evidence>
<dbReference type="GO" id="GO:0072546">
    <property type="term" value="C:EMC complex"/>
    <property type="evidence" value="ECO:0007669"/>
    <property type="project" value="EnsemblFungi"/>
</dbReference>
<evidence type="ECO:0000256" key="2">
    <source>
        <dbReference type="ARBA" id="ARBA00007715"/>
    </source>
</evidence>